<evidence type="ECO:0000256" key="1">
    <source>
        <dbReference type="SAM" id="MobiDB-lite"/>
    </source>
</evidence>
<dbReference type="RefSeq" id="XP_001587373.1">
    <property type="nucleotide sequence ID" value="XM_001587323.1"/>
</dbReference>
<reference evidence="3" key="1">
    <citation type="journal article" date="2011" name="PLoS Genet.">
        <title>Genomic analysis of the necrotrophic fungal pathogens Sclerotinia sclerotiorum and Botrytis cinerea.</title>
        <authorList>
            <person name="Amselem J."/>
            <person name="Cuomo C.A."/>
            <person name="van Kan J.A."/>
            <person name="Viaud M."/>
            <person name="Benito E.P."/>
            <person name="Couloux A."/>
            <person name="Coutinho P.M."/>
            <person name="de Vries R.P."/>
            <person name="Dyer P.S."/>
            <person name="Fillinger S."/>
            <person name="Fournier E."/>
            <person name="Gout L."/>
            <person name="Hahn M."/>
            <person name="Kohn L."/>
            <person name="Lapalu N."/>
            <person name="Plummer K.M."/>
            <person name="Pradier J.M."/>
            <person name="Quevillon E."/>
            <person name="Sharon A."/>
            <person name="Simon A."/>
            <person name="ten Have A."/>
            <person name="Tudzynski B."/>
            <person name="Tudzynski P."/>
            <person name="Wincker P."/>
            <person name="Andrew M."/>
            <person name="Anthouard V."/>
            <person name="Beever R.E."/>
            <person name="Beffa R."/>
            <person name="Benoit I."/>
            <person name="Bouzid O."/>
            <person name="Brault B."/>
            <person name="Chen Z."/>
            <person name="Choquer M."/>
            <person name="Collemare J."/>
            <person name="Cotton P."/>
            <person name="Danchin E.G."/>
            <person name="Da Silva C."/>
            <person name="Gautier A."/>
            <person name="Giraud C."/>
            <person name="Giraud T."/>
            <person name="Gonzalez C."/>
            <person name="Grossetete S."/>
            <person name="Guldener U."/>
            <person name="Henrissat B."/>
            <person name="Howlett B.J."/>
            <person name="Kodira C."/>
            <person name="Kretschmer M."/>
            <person name="Lappartient A."/>
            <person name="Leroch M."/>
            <person name="Levis C."/>
            <person name="Mauceli E."/>
            <person name="Neuveglise C."/>
            <person name="Oeser B."/>
            <person name="Pearson M."/>
            <person name="Poulain J."/>
            <person name="Poussereau N."/>
            <person name="Quesneville H."/>
            <person name="Rascle C."/>
            <person name="Schumacher J."/>
            <person name="Segurens B."/>
            <person name="Sexton A."/>
            <person name="Silva E."/>
            <person name="Sirven C."/>
            <person name="Soanes D.M."/>
            <person name="Talbot N.J."/>
            <person name="Templeton M."/>
            <person name="Yandava C."/>
            <person name="Yarden O."/>
            <person name="Zeng Q."/>
            <person name="Rollins J.A."/>
            <person name="Lebrun M.H."/>
            <person name="Dickman M."/>
        </authorList>
    </citation>
    <scope>NUCLEOTIDE SEQUENCE [LARGE SCALE GENOMIC DNA]</scope>
    <source>
        <strain evidence="3">ATCC 18683 / 1980 / Ss-1</strain>
    </source>
</reference>
<feature type="region of interest" description="Disordered" evidence="1">
    <location>
        <begin position="40"/>
        <end position="98"/>
    </location>
</feature>
<dbReference type="Proteomes" id="UP000001312">
    <property type="component" value="Unassembled WGS sequence"/>
</dbReference>
<evidence type="ECO:0000313" key="2">
    <source>
        <dbReference type="EMBL" id="EDN95487.1"/>
    </source>
</evidence>
<name>A7F195_SCLS1</name>
<keyword evidence="3" id="KW-1185">Reference proteome</keyword>
<proteinExistence type="predicted"/>
<dbReference type="GeneID" id="5483637"/>
<organism evidence="2 3">
    <name type="scientific">Sclerotinia sclerotiorum (strain ATCC 18683 / 1980 / Ss-1)</name>
    <name type="common">White mold</name>
    <name type="synonym">Whetzelinia sclerotiorum</name>
    <dbReference type="NCBI Taxonomy" id="665079"/>
    <lineage>
        <taxon>Eukaryota</taxon>
        <taxon>Fungi</taxon>
        <taxon>Dikarya</taxon>
        <taxon>Ascomycota</taxon>
        <taxon>Pezizomycotina</taxon>
        <taxon>Leotiomycetes</taxon>
        <taxon>Helotiales</taxon>
        <taxon>Sclerotiniaceae</taxon>
        <taxon>Sclerotinia</taxon>
    </lineage>
</organism>
<dbReference type="EMBL" id="CH476638">
    <property type="protein sequence ID" value="EDN95487.1"/>
    <property type="molecule type" value="Genomic_DNA"/>
</dbReference>
<protein>
    <submittedName>
        <fullName evidence="2">Uncharacterized protein</fullName>
    </submittedName>
</protein>
<dbReference type="InParanoid" id="A7F195"/>
<gene>
    <name evidence="2" type="ORF">SS1G_11365</name>
</gene>
<sequence>MPHLSATVGSYECRRSSNVTVKQFGDICSDRDKYVKYRTREDTQHVLASPGNAASKPERLHAGQKGKSPRQSKPGHHSGAYPNDWNFNAEPSSSSYSN</sequence>
<feature type="compositionally biased region" description="Basic residues" evidence="1">
    <location>
        <begin position="62"/>
        <end position="76"/>
    </location>
</feature>
<evidence type="ECO:0000313" key="3">
    <source>
        <dbReference type="Proteomes" id="UP000001312"/>
    </source>
</evidence>
<dbReference type="AlphaFoldDB" id="A7F195"/>
<feature type="compositionally biased region" description="Polar residues" evidence="1">
    <location>
        <begin position="85"/>
        <end position="98"/>
    </location>
</feature>
<dbReference type="KEGG" id="ssl:SS1G_11365"/>
<accession>A7F195</accession>